<evidence type="ECO:0008006" key="3">
    <source>
        <dbReference type="Google" id="ProtNLM"/>
    </source>
</evidence>
<keyword evidence="2" id="KW-1185">Reference proteome</keyword>
<dbReference type="Proteomes" id="UP000289859">
    <property type="component" value="Unassembled WGS sequence"/>
</dbReference>
<accession>A0A4Q0PHJ7</accession>
<evidence type="ECO:0000313" key="1">
    <source>
        <dbReference type="EMBL" id="RXG26048.1"/>
    </source>
</evidence>
<evidence type="ECO:0000313" key="2">
    <source>
        <dbReference type="Proteomes" id="UP000289859"/>
    </source>
</evidence>
<sequence>MFKFFISQSRITIRFSCFVCCLFFADNLFSQDTRAKLDSMAAQLHSLTDTGTLTSIYLSTNKGVFETGEDLWFRATILNAQVFIPSPIDKTLYVQLRNIKNDSVVWREKYEIVNGFSDGQIYLNDTLDVGNYFLEAYSRHSFKSEITEYHGVRKIKLVNRINEYIEKTNTDITAKTLDPDTTQKVASTIQFKIFPEGGSLIDGIKSQLAFKAVDSTGIPIAVSGTLYENQKPLLKFTSIHAGMGSFSFVPNIKNSYLIKLKSKDKCDSISYDIPEIQQKGFSFHLARRDSEKLVFKVRGNTADGQLYLRAQIRGQVQAMASAHIQDSLELTIPTKDFLQGICEVTLFDEQQRPVAERLVYVNSKKRLQVSYSLSKKIYNTKEKVDLKIKVTDNDGNPIQSNLALSVYDRLYKNPEDGKNILTHYELSTQLKGSIYNPNYYFDEENEDRQKMLDLLLLTQGWRKYVWTEKKLKKNNGHLILEDGIIGKVITIPSKKNAIEQQGVMTIDPESGQVLNLVPLDSLKRFYIKSDYLSLGPRIYIQHFEPEDGPEVKVKVSDGYEVLERQADQYTYNYPINSNRKENQEPIASTSMTQGIYLDEVLVKGQKIKGSRDKYLAKLDSLAKLNLIDDYVASCGILNCPAEAAGKKPIEGKRYTAWISDRNPGSHPYNFTADEMQSIVYHYPKLTEDELLEKFNLTKTKGYYQEKKFYEPNYDSEDDSFPDYRNTLVWKPQIITDDNGEAELSFFCSDISSYFVGIIEGVSENGLLGSKEFGFYVKNNL</sequence>
<comment type="caution">
    <text evidence="1">The sequence shown here is derived from an EMBL/GenBank/DDBJ whole genome shotgun (WGS) entry which is preliminary data.</text>
</comment>
<dbReference type="EMBL" id="QOVK01000001">
    <property type="protein sequence ID" value="RXG26048.1"/>
    <property type="molecule type" value="Genomic_DNA"/>
</dbReference>
<proteinExistence type="predicted"/>
<organism evidence="1 2">
    <name type="scientific">Leeuwenhoekiella polynyae</name>
    <dbReference type="NCBI Taxonomy" id="1550906"/>
    <lineage>
        <taxon>Bacteria</taxon>
        <taxon>Pseudomonadati</taxon>
        <taxon>Bacteroidota</taxon>
        <taxon>Flavobacteriia</taxon>
        <taxon>Flavobacteriales</taxon>
        <taxon>Flavobacteriaceae</taxon>
        <taxon>Leeuwenhoekiella</taxon>
    </lineage>
</organism>
<protein>
    <recommendedName>
        <fullName evidence="3">MG2 domain-containing protein</fullName>
    </recommendedName>
</protein>
<gene>
    <name evidence="1" type="ORF">DSM02_39</name>
</gene>
<dbReference type="AlphaFoldDB" id="A0A4Q0PHJ7"/>
<name>A0A4Q0PHJ7_9FLAO</name>
<reference evidence="1 2" key="1">
    <citation type="submission" date="2018-07" db="EMBL/GenBank/DDBJ databases">
        <title>Leeuwenhoekiella genomics.</title>
        <authorList>
            <person name="Tahon G."/>
            <person name="Willems A."/>
        </authorList>
    </citation>
    <scope>NUCLEOTIDE SEQUENCE [LARGE SCALE GENOMIC DNA]</scope>
    <source>
        <strain evidence="1 2">LMG 29608</strain>
    </source>
</reference>
<dbReference type="Gene3D" id="2.60.40.1930">
    <property type="match status" value="1"/>
</dbReference>